<sequence length="118" mass="12847">MMTIRAPGIDDDDDGTLGSSLVSCVGARAFLWSSSVLRPRRIPPRRSSSSYHLPNTQCIVLSPSSSSWWCVTWLGVGVVVFLLLSILCPLCVGQSSVPWAWAWVRVCVCPSSSSEITF</sequence>
<keyword evidence="1" id="KW-0812">Transmembrane</keyword>
<proteinExistence type="predicted"/>
<evidence type="ECO:0000313" key="2">
    <source>
        <dbReference type="EMBL" id="CAG6494992.1"/>
    </source>
</evidence>
<name>A0A8D8CPK0_CULPI</name>
<keyword evidence="1" id="KW-0472">Membrane</keyword>
<feature type="transmembrane region" description="Helical" evidence="1">
    <location>
        <begin position="71"/>
        <end position="92"/>
    </location>
</feature>
<organism evidence="2">
    <name type="scientific">Culex pipiens</name>
    <name type="common">House mosquito</name>
    <dbReference type="NCBI Taxonomy" id="7175"/>
    <lineage>
        <taxon>Eukaryota</taxon>
        <taxon>Metazoa</taxon>
        <taxon>Ecdysozoa</taxon>
        <taxon>Arthropoda</taxon>
        <taxon>Hexapoda</taxon>
        <taxon>Insecta</taxon>
        <taxon>Pterygota</taxon>
        <taxon>Neoptera</taxon>
        <taxon>Endopterygota</taxon>
        <taxon>Diptera</taxon>
        <taxon>Nematocera</taxon>
        <taxon>Culicoidea</taxon>
        <taxon>Culicidae</taxon>
        <taxon>Culicinae</taxon>
        <taxon>Culicini</taxon>
        <taxon>Culex</taxon>
        <taxon>Culex</taxon>
    </lineage>
</organism>
<dbReference type="EMBL" id="HBUE01127029">
    <property type="protein sequence ID" value="CAG6494992.1"/>
    <property type="molecule type" value="Transcribed_RNA"/>
</dbReference>
<evidence type="ECO:0000256" key="1">
    <source>
        <dbReference type="SAM" id="Phobius"/>
    </source>
</evidence>
<reference evidence="2" key="1">
    <citation type="submission" date="2021-05" db="EMBL/GenBank/DDBJ databases">
        <authorList>
            <person name="Alioto T."/>
            <person name="Alioto T."/>
            <person name="Gomez Garrido J."/>
        </authorList>
    </citation>
    <scope>NUCLEOTIDE SEQUENCE</scope>
</reference>
<keyword evidence="1" id="KW-1133">Transmembrane helix</keyword>
<protein>
    <submittedName>
        <fullName evidence="2">(northern house mosquito) hypothetical protein</fullName>
    </submittedName>
</protein>
<dbReference type="AlphaFoldDB" id="A0A8D8CPK0"/>
<accession>A0A8D8CPK0</accession>